<keyword evidence="4" id="KW-1185">Reference proteome</keyword>
<dbReference type="Pfam" id="PF03808">
    <property type="entry name" value="Glyco_tran_WecG"/>
    <property type="match status" value="1"/>
</dbReference>
<evidence type="ECO:0000313" key="3">
    <source>
        <dbReference type="EMBL" id="BCR06696.1"/>
    </source>
</evidence>
<proteinExistence type="predicted"/>
<dbReference type="PANTHER" id="PTHR34136:SF1">
    <property type="entry name" value="UDP-N-ACETYL-D-MANNOSAMINURONIC ACID TRANSFERASE"/>
    <property type="match status" value="1"/>
</dbReference>
<dbReference type="CDD" id="cd06533">
    <property type="entry name" value="Glyco_transf_WecG_TagA"/>
    <property type="match status" value="1"/>
</dbReference>
<organism evidence="3 4">
    <name type="scientific">Desulfuromonas versatilis</name>
    <dbReference type="NCBI Taxonomy" id="2802975"/>
    <lineage>
        <taxon>Bacteria</taxon>
        <taxon>Pseudomonadati</taxon>
        <taxon>Thermodesulfobacteriota</taxon>
        <taxon>Desulfuromonadia</taxon>
        <taxon>Desulfuromonadales</taxon>
        <taxon>Desulfuromonadaceae</taxon>
        <taxon>Desulfuromonas</taxon>
    </lineage>
</organism>
<reference evidence="3 4" key="2">
    <citation type="journal article" date="2021" name="Int. J. Syst. Evol. Microbiol.">
        <title>Isolation and Polyphasic Characterization of Desulfuromonas versatilis sp. Nov., an Electrogenic Bacteria Capable of Versatile Metabolism Isolated from a Graphene Oxide-Reducing Enrichment Culture.</title>
        <authorList>
            <person name="Xie L."/>
            <person name="Yoshida N."/>
            <person name="Ishii S."/>
            <person name="Meng L."/>
        </authorList>
    </citation>
    <scope>NUCLEOTIDE SEQUENCE [LARGE SCALE GENOMIC DNA]</scope>
    <source>
        <strain evidence="3 4">NIT-T3</strain>
    </source>
</reference>
<dbReference type="InterPro" id="IPR004629">
    <property type="entry name" value="WecG_TagA_CpsF"/>
</dbReference>
<sequence>MHPNSPPDSIPVLGVNITPFSSYSHAIGCIGAIIQAKGKAFSVAINPEKICRALSDQSLKKILNDADFGICDGVGTALALRILKGKAPPRITGIALFFELIQEAARQGWKVFLLGATPESNQIAGRKLLESNPSLQIVGQADGYSQFHSDTEVVRKINESGADIVFIAMGSPKQEFWIAEHRKTMNAPFCIGVGGTFDIVSGKTRWAPAWCRRTGTEWLYRLIQEPKRWRRQLVLPKFVWAVLMQRIGVGRN</sequence>
<dbReference type="PANTHER" id="PTHR34136">
    <property type="match status" value="1"/>
</dbReference>
<accession>A0ABN6E2V2</accession>
<keyword evidence="1" id="KW-0328">Glycosyltransferase</keyword>
<evidence type="ECO:0000313" key="4">
    <source>
        <dbReference type="Proteomes" id="UP001319827"/>
    </source>
</evidence>
<dbReference type="RefSeq" id="WP_221250080.1">
    <property type="nucleotide sequence ID" value="NZ_AP024355.1"/>
</dbReference>
<keyword evidence="2" id="KW-0808">Transferase</keyword>
<reference evidence="3 4" key="1">
    <citation type="journal article" date="2016" name="C (Basel)">
        <title>Selective Growth of and Electricity Production by Marine Exoelectrogenic Bacteria in Self-Aggregated Hydrogel of Microbially Reduced Graphene Oxide.</title>
        <authorList>
            <person name="Yoshida N."/>
            <person name="Goto Y."/>
            <person name="Miyata Y."/>
        </authorList>
    </citation>
    <scope>NUCLEOTIDE SEQUENCE [LARGE SCALE GENOMIC DNA]</scope>
    <source>
        <strain evidence="3 4">NIT-T3</strain>
    </source>
</reference>
<evidence type="ECO:0000256" key="1">
    <source>
        <dbReference type="ARBA" id="ARBA00022676"/>
    </source>
</evidence>
<dbReference type="EMBL" id="AP024355">
    <property type="protein sequence ID" value="BCR06696.1"/>
    <property type="molecule type" value="Genomic_DNA"/>
</dbReference>
<gene>
    <name evidence="3" type="ORF">DESUT3_37650</name>
</gene>
<dbReference type="Proteomes" id="UP001319827">
    <property type="component" value="Chromosome"/>
</dbReference>
<dbReference type="NCBIfam" id="TIGR00696">
    <property type="entry name" value="wecG_tagA_cpsF"/>
    <property type="match status" value="1"/>
</dbReference>
<name>A0ABN6E2V2_9BACT</name>
<protein>
    <submittedName>
        <fullName evidence="3">Acetylglucosaminyldiphosphoundecaprenol acetyl-beta-D-mannosaminyltransferase</fullName>
    </submittedName>
</protein>
<evidence type="ECO:0000256" key="2">
    <source>
        <dbReference type="ARBA" id="ARBA00022679"/>
    </source>
</evidence>